<proteinExistence type="predicted"/>
<keyword evidence="1" id="KW-0472">Membrane</keyword>
<sequence length="185" mass="20401">MSILDLAEQNFLVTFAIVLGIGLLQGAIMGRGIRNRFPSFKKHARVASLSLLALFSINAIFSVLKFADPSKFSMSEFIIPVTTDEAFVLILNLVGVNTGVVTVIATFVSITLIIFLRFADIPNIARYFIFVLSAIVLVASLLGKFTDFVPTTFQIWLYAIYQAGITLGIFLVTRRKESDALSEIK</sequence>
<feature type="transmembrane region" description="Helical" evidence="1">
    <location>
        <begin position="46"/>
        <end position="67"/>
    </location>
</feature>
<feature type="transmembrane region" description="Helical" evidence="1">
    <location>
        <begin position="127"/>
        <end position="143"/>
    </location>
</feature>
<feature type="transmembrane region" description="Helical" evidence="1">
    <location>
        <begin position="12"/>
        <end position="34"/>
    </location>
</feature>
<dbReference type="EMBL" id="KF900301">
    <property type="protein sequence ID" value="AIE90214.1"/>
    <property type="molecule type" value="Genomic_DNA"/>
</dbReference>
<feature type="transmembrane region" description="Helical" evidence="1">
    <location>
        <begin position="155"/>
        <end position="173"/>
    </location>
</feature>
<name>A0A075FG04_9ARCH</name>
<protein>
    <submittedName>
        <fullName evidence="2">Uncharacterized protein</fullName>
    </submittedName>
</protein>
<reference evidence="2" key="1">
    <citation type="journal article" date="2014" name="Genome Biol. Evol.">
        <title>Pangenome evidence for extensive interdomain horizontal transfer affecting lineage core and shell genes in uncultured planktonic thaumarchaeota and euryarchaeota.</title>
        <authorList>
            <person name="Deschamps P."/>
            <person name="Zivanovic Y."/>
            <person name="Moreira D."/>
            <person name="Rodriguez-Valera F."/>
            <person name="Lopez-Garcia P."/>
        </authorList>
    </citation>
    <scope>NUCLEOTIDE SEQUENCE</scope>
</reference>
<evidence type="ECO:0000313" key="2">
    <source>
        <dbReference type="EMBL" id="AIE90214.1"/>
    </source>
</evidence>
<dbReference type="AlphaFoldDB" id="A0A075FG04"/>
<organism evidence="2">
    <name type="scientific">uncultured marine thaumarchaeote AD1000_01_A07</name>
    <dbReference type="NCBI Taxonomy" id="1455878"/>
    <lineage>
        <taxon>Archaea</taxon>
        <taxon>Nitrososphaerota</taxon>
        <taxon>environmental samples</taxon>
    </lineage>
</organism>
<feature type="transmembrane region" description="Helical" evidence="1">
    <location>
        <begin position="87"/>
        <end position="115"/>
    </location>
</feature>
<accession>A0A075FG04</accession>
<keyword evidence="1" id="KW-1133">Transmembrane helix</keyword>
<keyword evidence="1" id="KW-0812">Transmembrane</keyword>
<evidence type="ECO:0000256" key="1">
    <source>
        <dbReference type="SAM" id="Phobius"/>
    </source>
</evidence>